<dbReference type="InterPro" id="IPR013320">
    <property type="entry name" value="ConA-like_dom_sf"/>
</dbReference>
<comment type="similarity">
    <text evidence="3">Belongs to the fascin family.</text>
</comment>
<dbReference type="NCBIfam" id="TIGR04183">
    <property type="entry name" value="Por_Secre_tail"/>
    <property type="match status" value="1"/>
</dbReference>
<keyword evidence="5" id="KW-0732">Signal</keyword>
<evidence type="ECO:0000313" key="12">
    <source>
        <dbReference type="Proteomes" id="UP000076715"/>
    </source>
</evidence>
<proteinExistence type="inferred from homology"/>
<dbReference type="CDD" id="cd23342">
    <property type="entry name" value="beta-trefoil_FSCN_ZgPorA-like"/>
    <property type="match status" value="1"/>
</dbReference>
<keyword evidence="8" id="KW-1133">Transmembrane helix</keyword>
<dbReference type="PROSITE" id="PS50965">
    <property type="entry name" value="NERD"/>
    <property type="match status" value="1"/>
</dbReference>
<evidence type="ECO:0000256" key="2">
    <source>
        <dbReference type="ARBA" id="ARBA00006865"/>
    </source>
</evidence>
<dbReference type="GO" id="GO:0007163">
    <property type="term" value="P:establishment or maintenance of cell polarity"/>
    <property type="evidence" value="ECO:0007669"/>
    <property type="project" value="TreeGrafter"/>
</dbReference>
<accession>A0A163BMX8</accession>
<dbReference type="InterPro" id="IPR000757">
    <property type="entry name" value="Beta-glucanase-like"/>
</dbReference>
<comment type="caution">
    <text evidence="11">The sequence shown here is derived from an EMBL/GenBank/DDBJ whole genome shotgun (WGS) entry which is preliminary data.</text>
</comment>
<dbReference type="PROSITE" id="PS51762">
    <property type="entry name" value="GH16_2"/>
    <property type="match status" value="1"/>
</dbReference>
<dbReference type="GO" id="GO:0004553">
    <property type="term" value="F:hydrolase activity, hydrolyzing O-glycosyl compounds"/>
    <property type="evidence" value="ECO:0007669"/>
    <property type="project" value="InterPro"/>
</dbReference>
<feature type="transmembrane region" description="Helical" evidence="8">
    <location>
        <begin position="21"/>
        <end position="41"/>
    </location>
</feature>
<dbReference type="GO" id="GO:0016477">
    <property type="term" value="P:cell migration"/>
    <property type="evidence" value="ECO:0007669"/>
    <property type="project" value="TreeGrafter"/>
</dbReference>
<dbReference type="OrthoDB" id="9809583at2"/>
<dbReference type="InterPro" id="IPR011528">
    <property type="entry name" value="NERD"/>
</dbReference>
<evidence type="ECO:0000256" key="3">
    <source>
        <dbReference type="ARBA" id="ARBA00007415"/>
    </source>
</evidence>
<dbReference type="SUPFAM" id="SSF50405">
    <property type="entry name" value="Actin-crosslinking proteins"/>
    <property type="match status" value="1"/>
</dbReference>
<dbReference type="GO" id="GO:0015629">
    <property type="term" value="C:actin cytoskeleton"/>
    <property type="evidence" value="ECO:0007669"/>
    <property type="project" value="TreeGrafter"/>
</dbReference>
<evidence type="ECO:0000256" key="7">
    <source>
        <dbReference type="ARBA" id="ARBA00023212"/>
    </source>
</evidence>
<dbReference type="Gene3D" id="2.80.10.50">
    <property type="match status" value="2"/>
</dbReference>
<evidence type="ECO:0008006" key="13">
    <source>
        <dbReference type="Google" id="ProtNLM"/>
    </source>
</evidence>
<keyword evidence="8" id="KW-0812">Transmembrane</keyword>
<dbReference type="InterPro" id="IPR010431">
    <property type="entry name" value="Fascin"/>
</dbReference>
<dbReference type="EMBL" id="LQRT01000004">
    <property type="protein sequence ID" value="KZS41565.1"/>
    <property type="molecule type" value="Genomic_DNA"/>
</dbReference>
<dbReference type="Gene3D" id="2.60.120.200">
    <property type="match status" value="1"/>
</dbReference>
<dbReference type="Pfam" id="PF06268">
    <property type="entry name" value="Fascin"/>
    <property type="match status" value="1"/>
</dbReference>
<feature type="domain" description="NERD" evidence="9">
    <location>
        <begin position="449"/>
        <end position="511"/>
    </location>
</feature>
<feature type="domain" description="GH16" evidence="10">
    <location>
        <begin position="40"/>
        <end position="287"/>
    </location>
</feature>
<evidence type="ECO:0000256" key="4">
    <source>
        <dbReference type="ARBA" id="ARBA00022490"/>
    </source>
</evidence>
<keyword evidence="12" id="KW-1185">Reference proteome</keyword>
<dbReference type="SUPFAM" id="SSF49899">
    <property type="entry name" value="Concanavalin A-like lectins/glucanases"/>
    <property type="match status" value="1"/>
</dbReference>
<evidence type="ECO:0000256" key="1">
    <source>
        <dbReference type="ARBA" id="ARBA00004245"/>
    </source>
</evidence>
<evidence type="ECO:0000259" key="9">
    <source>
        <dbReference type="PROSITE" id="PS50965"/>
    </source>
</evidence>
<dbReference type="STRING" id="1642818.AWE51_21400"/>
<evidence type="ECO:0000313" key="11">
    <source>
        <dbReference type="EMBL" id="KZS41565.1"/>
    </source>
</evidence>
<keyword evidence="4" id="KW-0963">Cytoplasm</keyword>
<evidence type="ECO:0000256" key="8">
    <source>
        <dbReference type="SAM" id="Phobius"/>
    </source>
</evidence>
<keyword evidence="6" id="KW-0009">Actin-binding</keyword>
<dbReference type="PANTHER" id="PTHR10551:SF9">
    <property type="entry name" value="FASCIN-2"/>
    <property type="match status" value="1"/>
</dbReference>
<dbReference type="InterPro" id="IPR008999">
    <property type="entry name" value="Actin-crosslinking"/>
</dbReference>
<dbReference type="GO" id="GO:0005737">
    <property type="term" value="C:cytoplasm"/>
    <property type="evidence" value="ECO:0007669"/>
    <property type="project" value="TreeGrafter"/>
</dbReference>
<evidence type="ECO:0000256" key="6">
    <source>
        <dbReference type="ARBA" id="ARBA00023203"/>
    </source>
</evidence>
<keyword evidence="8" id="KW-0472">Membrane</keyword>
<dbReference type="Pfam" id="PF18962">
    <property type="entry name" value="Por_Secre_tail"/>
    <property type="match status" value="1"/>
</dbReference>
<dbReference type="InterPro" id="IPR022768">
    <property type="entry name" value="Fascin-like_dom"/>
</dbReference>
<dbReference type="PANTHER" id="PTHR10551">
    <property type="entry name" value="FASCIN"/>
    <property type="match status" value="1"/>
</dbReference>
<dbReference type="GO" id="GO:0051015">
    <property type="term" value="F:actin filament binding"/>
    <property type="evidence" value="ECO:0007669"/>
    <property type="project" value="InterPro"/>
</dbReference>
<evidence type="ECO:0000259" key="10">
    <source>
        <dbReference type="PROSITE" id="PS51762"/>
    </source>
</evidence>
<comment type="similarity">
    <text evidence="2">Belongs to the glycosyl hydrolase 16 family.</text>
</comment>
<gene>
    <name evidence="11" type="ORF">AWE51_21400</name>
</gene>
<dbReference type="GO" id="GO:0005975">
    <property type="term" value="P:carbohydrate metabolic process"/>
    <property type="evidence" value="ECO:0007669"/>
    <property type="project" value="InterPro"/>
</dbReference>
<protein>
    <recommendedName>
        <fullName evidence="13">GH16 domain-containing protein</fullName>
    </recommendedName>
</protein>
<dbReference type="GO" id="GO:0051017">
    <property type="term" value="P:actin filament bundle assembly"/>
    <property type="evidence" value="ECO:0007669"/>
    <property type="project" value="TreeGrafter"/>
</dbReference>
<reference evidence="11 12" key="1">
    <citation type="submission" date="2016-01" db="EMBL/GenBank/DDBJ databases">
        <title>The draft genome sequence of Aquimarina sp. RZW4-3-2.</title>
        <authorList>
            <person name="Wang Y."/>
        </authorList>
    </citation>
    <scope>NUCLEOTIDE SEQUENCE [LARGE SCALE GENOMIC DNA]</scope>
    <source>
        <strain evidence="11 12">RZW4-3-2</strain>
    </source>
</reference>
<dbReference type="AlphaFoldDB" id="A0A163BMX8"/>
<organism evidence="11 12">
    <name type="scientific">Aquimarina aggregata</name>
    <dbReference type="NCBI Taxonomy" id="1642818"/>
    <lineage>
        <taxon>Bacteria</taxon>
        <taxon>Pseudomonadati</taxon>
        <taxon>Bacteroidota</taxon>
        <taxon>Flavobacteriia</taxon>
        <taxon>Flavobacteriales</taxon>
        <taxon>Flavobacteriaceae</taxon>
        <taxon>Aquimarina</taxon>
    </lineage>
</organism>
<dbReference type="Proteomes" id="UP000076715">
    <property type="component" value="Unassembled WGS sequence"/>
</dbReference>
<name>A0A163BMX8_9FLAO</name>
<dbReference type="RefSeq" id="WP_082832358.1">
    <property type="nucleotide sequence ID" value="NZ_CANLYS010000015.1"/>
</dbReference>
<dbReference type="GO" id="GO:0030674">
    <property type="term" value="F:protein-macromolecule adaptor activity"/>
    <property type="evidence" value="ECO:0007669"/>
    <property type="project" value="InterPro"/>
</dbReference>
<evidence type="ECO:0000256" key="5">
    <source>
        <dbReference type="ARBA" id="ARBA00022729"/>
    </source>
</evidence>
<sequence length="511" mass="57206">MNCIKNNSGNTKNTILMKFNSFLRIVMSILITSLSFGEMIAQPNAPSGKKWQAVNELTDDFNSFNSSKWQKGHPYWAGRSPSQFNNNNLSWQNGNLRLKGTLRYPNRQGDFIWTACLTSKAKSFKKGMYAEARIKNADMAIVSSFWMQGNYSEIDVIENWGEVKNNQWRYLDYTMEMNTHYYPKPCGWPCDKKTPKHATNPGNVGNSAEYAVYGVWWVDSRNIRWYRDGVQVASVTLSHDFNEDMYMFFDMEAFTWGPGLPSNNDLNNGNKNTAFYDWVRTYRLVNGDSPGGGGGSLSALKGNNGKYVSSENGTKPMNCNRNSIGAWEKFDISVVGSTNGNDIVTLKGNNGKYVSSENGSKPITCNRNSALGWEKFELINHGNNVYSFKGNNGKYISSVNGNGAMTCNKTNIGDQEKFAIQFGLSKTFANDTNAGFTMSPNPSLGKQVTLNLGQAEETSALSIYDIQGRELINTTFKGSQYQIDKSVLRSRGLYLIKVKNSSGEYLKKLIH</sequence>
<dbReference type="InterPro" id="IPR026444">
    <property type="entry name" value="Secre_tail"/>
</dbReference>
<comment type="subcellular location">
    <subcellularLocation>
        <location evidence="1">Cytoplasm</location>
        <location evidence="1">Cytoskeleton</location>
    </subcellularLocation>
</comment>
<keyword evidence="7" id="KW-0206">Cytoskeleton</keyword>